<feature type="chain" id="PRO_5046184780" description="Desiccation-related protein PCC13-62" evidence="1">
    <location>
        <begin position="26"/>
        <end position="254"/>
    </location>
</feature>
<dbReference type="PANTHER" id="PTHR31694">
    <property type="entry name" value="DESICCATION-LIKE PROTEIN"/>
    <property type="match status" value="1"/>
</dbReference>
<keyword evidence="1" id="KW-0732">Signal</keyword>
<organism evidence="2 3">
    <name type="scientific">Hibiscus sabdariffa</name>
    <name type="common">roselle</name>
    <dbReference type="NCBI Taxonomy" id="183260"/>
    <lineage>
        <taxon>Eukaryota</taxon>
        <taxon>Viridiplantae</taxon>
        <taxon>Streptophyta</taxon>
        <taxon>Embryophyta</taxon>
        <taxon>Tracheophyta</taxon>
        <taxon>Spermatophyta</taxon>
        <taxon>Magnoliopsida</taxon>
        <taxon>eudicotyledons</taxon>
        <taxon>Gunneridae</taxon>
        <taxon>Pentapetalae</taxon>
        <taxon>rosids</taxon>
        <taxon>malvids</taxon>
        <taxon>Malvales</taxon>
        <taxon>Malvaceae</taxon>
        <taxon>Malvoideae</taxon>
        <taxon>Hibiscus</taxon>
    </lineage>
</organism>
<evidence type="ECO:0000313" key="2">
    <source>
        <dbReference type="EMBL" id="KAK9013557.1"/>
    </source>
</evidence>
<dbReference type="EMBL" id="JBBPBN010000022">
    <property type="protein sequence ID" value="KAK9013557.1"/>
    <property type="molecule type" value="Genomic_DNA"/>
</dbReference>
<dbReference type="InterPro" id="IPR052965">
    <property type="entry name" value="Pigment-catalase-like"/>
</dbReference>
<gene>
    <name evidence="2" type="ORF">V6N11_041561</name>
</gene>
<comment type="caution">
    <text evidence="2">The sequence shown here is derived from an EMBL/GenBank/DDBJ whole genome shotgun (WGS) entry which is preliminary data.</text>
</comment>
<sequence>MATGSCLCVSLLLLVAFQSATMIMANYVLPSPRCSPVPGSTKEKFQFALNFHFYKAELFLRSSVGCGINDISPGLVKGPAPIGATLANLDKRTRKFIEESGLASAGHTRDIANILLLKTPLPMPQLDLAAGVALYKGASYGVLRSLLNDRANLTVPPYTSTVESFTNLAAQIINQLGGCGVKDEGLIVPLPLGAEGQTKNNVILADVNSLVYARTEREMLRNIFRTGNATKPGGVFPCGFKGALYRRILARNQS</sequence>
<evidence type="ECO:0008006" key="4">
    <source>
        <dbReference type="Google" id="ProtNLM"/>
    </source>
</evidence>
<protein>
    <recommendedName>
        <fullName evidence="4">Desiccation-related protein PCC13-62</fullName>
    </recommendedName>
</protein>
<proteinExistence type="predicted"/>
<feature type="signal peptide" evidence="1">
    <location>
        <begin position="1"/>
        <end position="25"/>
    </location>
</feature>
<dbReference type="PANTHER" id="PTHR31694:SF17">
    <property type="entry name" value="DESICCATION-RELATED PROTEIN PCC13-62-LIKE"/>
    <property type="match status" value="1"/>
</dbReference>
<evidence type="ECO:0000313" key="3">
    <source>
        <dbReference type="Proteomes" id="UP001396334"/>
    </source>
</evidence>
<keyword evidence="3" id="KW-1185">Reference proteome</keyword>
<name>A0ABR2RKS6_9ROSI</name>
<evidence type="ECO:0000256" key="1">
    <source>
        <dbReference type="SAM" id="SignalP"/>
    </source>
</evidence>
<dbReference type="Proteomes" id="UP001396334">
    <property type="component" value="Unassembled WGS sequence"/>
</dbReference>
<reference evidence="2 3" key="1">
    <citation type="journal article" date="2024" name="G3 (Bethesda)">
        <title>Genome assembly of Hibiscus sabdariffa L. provides insights into metabolisms of medicinal natural products.</title>
        <authorList>
            <person name="Kim T."/>
        </authorList>
    </citation>
    <scope>NUCLEOTIDE SEQUENCE [LARGE SCALE GENOMIC DNA]</scope>
    <source>
        <strain evidence="2">TK-2024</strain>
        <tissue evidence="2">Old leaves</tissue>
    </source>
</reference>
<accession>A0ABR2RKS6</accession>